<dbReference type="Pfam" id="PF07690">
    <property type="entry name" value="MFS_1"/>
    <property type="match status" value="1"/>
</dbReference>
<feature type="transmembrane region" description="Helical" evidence="7">
    <location>
        <begin position="32"/>
        <end position="57"/>
    </location>
</feature>
<dbReference type="PANTHER" id="PTHR12778">
    <property type="entry name" value="SOLUTE CARRIER FAMILY 33 ACETYL-COA TRANSPORTER -RELATED"/>
    <property type="match status" value="1"/>
</dbReference>
<organism evidence="9 10">
    <name type="scientific">Ornatilinea apprima</name>
    <dbReference type="NCBI Taxonomy" id="1134406"/>
    <lineage>
        <taxon>Bacteria</taxon>
        <taxon>Bacillati</taxon>
        <taxon>Chloroflexota</taxon>
        <taxon>Anaerolineae</taxon>
        <taxon>Anaerolineales</taxon>
        <taxon>Anaerolineaceae</taxon>
        <taxon>Ornatilinea</taxon>
    </lineage>
</organism>
<feature type="transmembrane region" description="Helical" evidence="7">
    <location>
        <begin position="246"/>
        <end position="267"/>
    </location>
</feature>
<keyword evidence="10" id="KW-1185">Reference proteome</keyword>
<evidence type="ECO:0000256" key="2">
    <source>
        <dbReference type="ARBA" id="ARBA00007015"/>
    </source>
</evidence>
<dbReference type="STRING" id="1134406.ADN00_06980"/>
<evidence type="ECO:0000256" key="6">
    <source>
        <dbReference type="ARBA" id="ARBA00023136"/>
    </source>
</evidence>
<protein>
    <recommendedName>
        <fullName evidence="8">Major facilitator superfamily (MFS) profile domain-containing protein</fullName>
    </recommendedName>
</protein>
<accession>A0A0P6Y8Z9</accession>
<feature type="transmembrane region" description="Helical" evidence="7">
    <location>
        <begin position="78"/>
        <end position="97"/>
    </location>
</feature>
<proteinExistence type="inferred from homology"/>
<evidence type="ECO:0000256" key="4">
    <source>
        <dbReference type="ARBA" id="ARBA00022692"/>
    </source>
</evidence>
<name>A0A0P6Y8Z9_9CHLR</name>
<feature type="transmembrane region" description="Helical" evidence="7">
    <location>
        <begin position="367"/>
        <end position="387"/>
    </location>
</feature>
<feature type="transmembrane region" description="Helical" evidence="7">
    <location>
        <begin position="140"/>
        <end position="162"/>
    </location>
</feature>
<keyword evidence="6 7" id="KW-0472">Membrane</keyword>
<keyword evidence="4 7" id="KW-0812">Transmembrane</keyword>
<dbReference type="AlphaFoldDB" id="A0A0P6Y8Z9"/>
<feature type="transmembrane region" description="Helical" evidence="7">
    <location>
        <begin position="7"/>
        <end position="26"/>
    </location>
</feature>
<reference evidence="9 10" key="1">
    <citation type="submission" date="2015-07" db="EMBL/GenBank/DDBJ databases">
        <title>Genome sequence of Ornatilinea apprima DSM 23815.</title>
        <authorList>
            <person name="Hemp J."/>
            <person name="Ward L.M."/>
            <person name="Pace L.A."/>
            <person name="Fischer W.W."/>
        </authorList>
    </citation>
    <scope>NUCLEOTIDE SEQUENCE [LARGE SCALE GENOMIC DNA]</scope>
    <source>
        <strain evidence="9 10">P3M-1</strain>
    </source>
</reference>
<dbReference type="InterPro" id="IPR039309">
    <property type="entry name" value="BT1"/>
</dbReference>
<dbReference type="SUPFAM" id="SSF103473">
    <property type="entry name" value="MFS general substrate transporter"/>
    <property type="match status" value="1"/>
</dbReference>
<gene>
    <name evidence="9" type="ORF">ADN00_06980</name>
</gene>
<sequence>MNRSKTARYAMFGMLYFAQGAILSYFTALNSLYLLSFNISMSQIGLMGTIAMIPFVIKIFLGMLSDKVNFFHLGYRRPYIIIGLLVQSLCLFIVPFINPATHFGLFALTAFILMTGMALYDTCTDGLALDTTPKEEEGAIQGFMVGGRALGVVIISAIIGIVAERSSWTTAFNSLAVLTLLPLPLVLMARETERSAERKFEWKAFSAFTHPSVISLALLGALYSLITNAANQIVNPFLQAEFDISLSSAGFFTTIWGVGVILGSLTGGRLIDRIGQRRAVHWAIGISIGSIALLALIFNPTMAWPLVAAFGLAFGYYETVYFAISMNKSDPRIAASMFSILMAIANIGTGIGLSLSGSLVDALNYRWTFFIIAGLNLLALPLLGLIFKPGEDRSASESPSPAHTTE</sequence>
<keyword evidence="3" id="KW-0813">Transport</keyword>
<feature type="transmembrane region" description="Helical" evidence="7">
    <location>
        <begin position="103"/>
        <end position="120"/>
    </location>
</feature>
<dbReference type="PROSITE" id="PS50850">
    <property type="entry name" value="MFS"/>
    <property type="match status" value="1"/>
</dbReference>
<dbReference type="InterPro" id="IPR036259">
    <property type="entry name" value="MFS_trans_sf"/>
</dbReference>
<dbReference type="EMBL" id="LGCL01000019">
    <property type="protein sequence ID" value="KPL78220.1"/>
    <property type="molecule type" value="Genomic_DNA"/>
</dbReference>
<feature type="transmembrane region" description="Helical" evidence="7">
    <location>
        <begin position="336"/>
        <end position="355"/>
    </location>
</feature>
<evidence type="ECO:0000256" key="7">
    <source>
        <dbReference type="SAM" id="Phobius"/>
    </source>
</evidence>
<comment type="subcellular location">
    <subcellularLocation>
        <location evidence="1">Cell membrane</location>
        <topology evidence="1">Multi-pass membrane protein</topology>
    </subcellularLocation>
</comment>
<dbReference type="PANTHER" id="PTHR12778:SF10">
    <property type="entry name" value="MAJOR FACILITATOR SUPERFAMILY DOMAIN-CONTAINING PROTEIN 3"/>
    <property type="match status" value="1"/>
</dbReference>
<comment type="similarity">
    <text evidence="2">Belongs to the major facilitator superfamily. Folate-biopterin transporter (TC 2.A.71) family.</text>
</comment>
<dbReference type="Proteomes" id="UP000050417">
    <property type="component" value="Unassembled WGS sequence"/>
</dbReference>
<dbReference type="InterPro" id="IPR020846">
    <property type="entry name" value="MFS_dom"/>
</dbReference>
<dbReference type="InterPro" id="IPR004752">
    <property type="entry name" value="AmpG_permease/AT-1"/>
</dbReference>
<comment type="caution">
    <text evidence="9">The sequence shown here is derived from an EMBL/GenBank/DDBJ whole genome shotgun (WGS) entry which is preliminary data.</text>
</comment>
<feature type="transmembrane region" description="Helical" evidence="7">
    <location>
        <begin position="208"/>
        <end position="226"/>
    </location>
</feature>
<dbReference type="OrthoDB" id="153424at2"/>
<keyword evidence="5 7" id="KW-1133">Transmembrane helix</keyword>
<feature type="transmembrane region" description="Helical" evidence="7">
    <location>
        <begin position="304"/>
        <end position="324"/>
    </location>
</feature>
<evidence type="ECO:0000256" key="1">
    <source>
        <dbReference type="ARBA" id="ARBA00004651"/>
    </source>
</evidence>
<evidence type="ECO:0000259" key="8">
    <source>
        <dbReference type="PROSITE" id="PS50850"/>
    </source>
</evidence>
<evidence type="ECO:0000256" key="5">
    <source>
        <dbReference type="ARBA" id="ARBA00022989"/>
    </source>
</evidence>
<evidence type="ECO:0000313" key="9">
    <source>
        <dbReference type="EMBL" id="KPL78220.1"/>
    </source>
</evidence>
<dbReference type="GO" id="GO:0022857">
    <property type="term" value="F:transmembrane transporter activity"/>
    <property type="evidence" value="ECO:0007669"/>
    <property type="project" value="InterPro"/>
</dbReference>
<feature type="domain" description="Major facilitator superfamily (MFS) profile" evidence="8">
    <location>
        <begin position="6"/>
        <end position="391"/>
    </location>
</feature>
<dbReference type="Pfam" id="PF03092">
    <property type="entry name" value="BT1"/>
    <property type="match status" value="1"/>
</dbReference>
<feature type="transmembrane region" description="Helical" evidence="7">
    <location>
        <begin position="279"/>
        <end position="298"/>
    </location>
</feature>
<dbReference type="Gene3D" id="1.20.1250.20">
    <property type="entry name" value="MFS general substrate transporter like domains"/>
    <property type="match status" value="2"/>
</dbReference>
<dbReference type="InterPro" id="IPR011701">
    <property type="entry name" value="MFS"/>
</dbReference>
<evidence type="ECO:0000256" key="3">
    <source>
        <dbReference type="ARBA" id="ARBA00022448"/>
    </source>
</evidence>
<evidence type="ECO:0000313" key="10">
    <source>
        <dbReference type="Proteomes" id="UP000050417"/>
    </source>
</evidence>
<dbReference type="GO" id="GO:0005886">
    <property type="term" value="C:plasma membrane"/>
    <property type="evidence" value="ECO:0007669"/>
    <property type="project" value="UniProtKB-SubCell"/>
</dbReference>
<dbReference type="RefSeq" id="WP_075062264.1">
    <property type="nucleotide sequence ID" value="NZ_LGCL01000019.1"/>
</dbReference>